<protein>
    <recommendedName>
        <fullName evidence="7">Rhodopsin domain-containing protein</fullName>
    </recommendedName>
</protein>
<feature type="transmembrane region" description="Helical" evidence="6">
    <location>
        <begin position="170"/>
        <end position="189"/>
    </location>
</feature>
<dbReference type="InterPro" id="IPR049326">
    <property type="entry name" value="Rhodopsin_dom_fungi"/>
</dbReference>
<organism evidence="8 9">
    <name type="scientific">Apiospora phragmitis</name>
    <dbReference type="NCBI Taxonomy" id="2905665"/>
    <lineage>
        <taxon>Eukaryota</taxon>
        <taxon>Fungi</taxon>
        <taxon>Dikarya</taxon>
        <taxon>Ascomycota</taxon>
        <taxon>Pezizomycotina</taxon>
        <taxon>Sordariomycetes</taxon>
        <taxon>Xylariomycetidae</taxon>
        <taxon>Amphisphaeriales</taxon>
        <taxon>Apiosporaceae</taxon>
        <taxon>Apiospora</taxon>
    </lineage>
</organism>
<reference evidence="8 9" key="1">
    <citation type="submission" date="2023-01" db="EMBL/GenBank/DDBJ databases">
        <title>Analysis of 21 Apiospora genomes using comparative genomics revels a genus with tremendous synthesis potential of carbohydrate active enzymes and secondary metabolites.</title>
        <authorList>
            <person name="Sorensen T."/>
        </authorList>
    </citation>
    <scope>NUCLEOTIDE SEQUENCE [LARGE SCALE GENOMIC DNA]</scope>
    <source>
        <strain evidence="8 9">CBS 135458</strain>
    </source>
</reference>
<evidence type="ECO:0000313" key="8">
    <source>
        <dbReference type="EMBL" id="KAK8050387.1"/>
    </source>
</evidence>
<evidence type="ECO:0000256" key="2">
    <source>
        <dbReference type="ARBA" id="ARBA00022692"/>
    </source>
</evidence>
<dbReference type="Proteomes" id="UP001480595">
    <property type="component" value="Unassembled WGS sequence"/>
</dbReference>
<feature type="transmembrane region" description="Helical" evidence="6">
    <location>
        <begin position="241"/>
        <end position="261"/>
    </location>
</feature>
<sequence>MSSTKTSTTTGKYDPEYPAESNLGPILSVTGAVHAIAFAVVVMRIYARIGILKAAGKDDYTMAACITCAFVGLLCFILQGYHGLVTVLGYDCPWAAQDLHRLLPSSTEYQQMVFAVVVGADRLRGVLHCVAWLTILLQCQPVDGFWNKMMVPKPKCYGMLMFIKFGMANAGFNIFTDICFASLPIPIIVKLQLRLRTRIYLILILSLGYFAVALGVVKAYYQIGFGADKDKTFNQSIQFWGFLQLNVGIIAASCPALKPFVGTAVGLSRRGKTYGNYNNIVEPGPAAGNGDRGVQHAVGGRSRTAYPADGCFEMQEQNSC</sequence>
<evidence type="ECO:0000256" key="4">
    <source>
        <dbReference type="ARBA" id="ARBA00023136"/>
    </source>
</evidence>
<accession>A0ABR1TUW1</accession>
<keyword evidence="4 6" id="KW-0472">Membrane</keyword>
<dbReference type="PANTHER" id="PTHR33048">
    <property type="entry name" value="PTH11-LIKE INTEGRAL MEMBRANE PROTEIN (AFU_ORTHOLOGUE AFUA_5G11245)"/>
    <property type="match status" value="1"/>
</dbReference>
<gene>
    <name evidence="8" type="ORF">PG994_012117</name>
</gene>
<dbReference type="GeneID" id="92096589"/>
<comment type="subcellular location">
    <subcellularLocation>
        <location evidence="1">Membrane</location>
        <topology evidence="1">Multi-pass membrane protein</topology>
    </subcellularLocation>
</comment>
<evidence type="ECO:0000259" key="7">
    <source>
        <dbReference type="Pfam" id="PF20684"/>
    </source>
</evidence>
<keyword evidence="2 6" id="KW-0812">Transmembrane</keyword>
<feature type="transmembrane region" description="Helical" evidence="6">
    <location>
        <begin position="26"/>
        <end position="47"/>
    </location>
</feature>
<dbReference type="InterPro" id="IPR052337">
    <property type="entry name" value="SAT4-like"/>
</dbReference>
<feature type="transmembrane region" description="Helical" evidence="6">
    <location>
        <begin position="59"/>
        <end position="81"/>
    </location>
</feature>
<dbReference type="PANTHER" id="PTHR33048:SF167">
    <property type="entry name" value="INTEGRAL MEMBRANE PROTEIN"/>
    <property type="match status" value="1"/>
</dbReference>
<evidence type="ECO:0000256" key="6">
    <source>
        <dbReference type="SAM" id="Phobius"/>
    </source>
</evidence>
<name>A0ABR1TUW1_9PEZI</name>
<evidence type="ECO:0000256" key="3">
    <source>
        <dbReference type="ARBA" id="ARBA00022989"/>
    </source>
</evidence>
<proteinExistence type="inferred from homology"/>
<comment type="similarity">
    <text evidence="5">Belongs to the SAT4 family.</text>
</comment>
<dbReference type="Pfam" id="PF20684">
    <property type="entry name" value="Fung_rhodopsin"/>
    <property type="match status" value="1"/>
</dbReference>
<keyword evidence="3 6" id="KW-1133">Transmembrane helix</keyword>
<keyword evidence="9" id="KW-1185">Reference proteome</keyword>
<dbReference type="EMBL" id="JAQQWL010000011">
    <property type="protein sequence ID" value="KAK8050387.1"/>
    <property type="molecule type" value="Genomic_DNA"/>
</dbReference>
<feature type="domain" description="Rhodopsin" evidence="7">
    <location>
        <begin position="129"/>
        <end position="261"/>
    </location>
</feature>
<feature type="transmembrane region" description="Helical" evidence="6">
    <location>
        <begin position="201"/>
        <end position="221"/>
    </location>
</feature>
<evidence type="ECO:0000256" key="1">
    <source>
        <dbReference type="ARBA" id="ARBA00004141"/>
    </source>
</evidence>
<evidence type="ECO:0000256" key="5">
    <source>
        <dbReference type="ARBA" id="ARBA00038359"/>
    </source>
</evidence>
<comment type="caution">
    <text evidence="8">The sequence shown here is derived from an EMBL/GenBank/DDBJ whole genome shotgun (WGS) entry which is preliminary data.</text>
</comment>
<evidence type="ECO:0000313" key="9">
    <source>
        <dbReference type="Proteomes" id="UP001480595"/>
    </source>
</evidence>
<dbReference type="RefSeq" id="XP_066712636.1">
    <property type="nucleotide sequence ID" value="XM_066863526.1"/>
</dbReference>